<dbReference type="Proteomes" id="UP000549457">
    <property type="component" value="Unassembled WGS sequence"/>
</dbReference>
<feature type="domain" description="HTH araC/xylS-type" evidence="4">
    <location>
        <begin position="226"/>
        <end position="325"/>
    </location>
</feature>
<name>A0A840SQH9_9RHOB</name>
<dbReference type="Pfam" id="PF12833">
    <property type="entry name" value="HTH_18"/>
    <property type="match status" value="1"/>
</dbReference>
<keyword evidence="2 5" id="KW-0238">DNA-binding</keyword>
<dbReference type="PROSITE" id="PS00041">
    <property type="entry name" value="HTH_ARAC_FAMILY_1"/>
    <property type="match status" value="1"/>
</dbReference>
<evidence type="ECO:0000256" key="3">
    <source>
        <dbReference type="ARBA" id="ARBA00023163"/>
    </source>
</evidence>
<dbReference type="Gene3D" id="1.10.10.60">
    <property type="entry name" value="Homeodomain-like"/>
    <property type="match status" value="1"/>
</dbReference>
<comment type="caution">
    <text evidence="5">The sequence shown here is derived from an EMBL/GenBank/DDBJ whole genome shotgun (WGS) entry which is preliminary data.</text>
</comment>
<dbReference type="InterPro" id="IPR035418">
    <property type="entry name" value="AraC-bd_2"/>
</dbReference>
<keyword evidence="6" id="KW-1185">Reference proteome</keyword>
<accession>A0A840SQH9</accession>
<dbReference type="PANTHER" id="PTHR46796:SF12">
    <property type="entry name" value="HTH-TYPE DNA-BINDING TRANSCRIPTIONAL ACTIVATOR EUTR"/>
    <property type="match status" value="1"/>
</dbReference>
<gene>
    <name evidence="5" type="ORF">HNP73_002957</name>
</gene>
<dbReference type="EMBL" id="JACHFM010000003">
    <property type="protein sequence ID" value="MBB5223010.1"/>
    <property type="molecule type" value="Genomic_DNA"/>
</dbReference>
<evidence type="ECO:0000313" key="5">
    <source>
        <dbReference type="EMBL" id="MBB5223010.1"/>
    </source>
</evidence>
<evidence type="ECO:0000256" key="2">
    <source>
        <dbReference type="ARBA" id="ARBA00023125"/>
    </source>
</evidence>
<dbReference type="InterPro" id="IPR050204">
    <property type="entry name" value="AraC_XylS_family_regulators"/>
</dbReference>
<dbReference type="Pfam" id="PF14525">
    <property type="entry name" value="AraC_binding_2"/>
    <property type="match status" value="1"/>
</dbReference>
<evidence type="ECO:0000313" key="6">
    <source>
        <dbReference type="Proteomes" id="UP000549457"/>
    </source>
</evidence>
<keyword evidence="3" id="KW-0804">Transcription</keyword>
<protein>
    <submittedName>
        <fullName evidence="5">AraC-like DNA-binding protein</fullName>
    </submittedName>
</protein>
<dbReference type="RefSeq" id="WP_184151143.1">
    <property type="nucleotide sequence ID" value="NZ_JACHFM010000003.1"/>
</dbReference>
<organism evidence="5 6">
    <name type="scientific">Amaricoccus macauensis</name>
    <dbReference type="NCBI Taxonomy" id="57001"/>
    <lineage>
        <taxon>Bacteria</taxon>
        <taxon>Pseudomonadati</taxon>
        <taxon>Pseudomonadota</taxon>
        <taxon>Alphaproteobacteria</taxon>
        <taxon>Rhodobacterales</taxon>
        <taxon>Paracoccaceae</taxon>
        <taxon>Amaricoccus</taxon>
    </lineage>
</organism>
<dbReference type="InterPro" id="IPR018060">
    <property type="entry name" value="HTH_AraC"/>
</dbReference>
<dbReference type="InterPro" id="IPR018062">
    <property type="entry name" value="HTH_AraC-typ_CS"/>
</dbReference>
<dbReference type="GO" id="GO:0043565">
    <property type="term" value="F:sequence-specific DNA binding"/>
    <property type="evidence" value="ECO:0007669"/>
    <property type="project" value="InterPro"/>
</dbReference>
<sequence>MSALDALERRCIFRSSERVETHDLVSTELADHHLRWHAGRVDTRMCKFDTPRLSLYALRYGAEVSILPDRYDGFSLVHFSRAGGIEISADRLESRVPTGRAIVSTPRRTVALRWSEGSEQLIVRVSHALLSETAASMGRPDLHAALLGNPGLALDDAASAQWHAQLETFAALDDRSRINPALAPWVAHLERGMAMFLLVQAGAPCGAPCAARASGPAPERDRRRLERLAAFAMANLDRPITLSDLARAVALSERQFNAFCHAHLGDAPLVWLRGLRLDAVRAALREDPAAELADLAMAHGFFHLGRFAGFYRQRFGELPSETRKTARGG</sequence>
<dbReference type="PANTHER" id="PTHR46796">
    <property type="entry name" value="HTH-TYPE TRANSCRIPTIONAL ACTIVATOR RHAS-RELATED"/>
    <property type="match status" value="1"/>
</dbReference>
<dbReference type="SMART" id="SM00342">
    <property type="entry name" value="HTH_ARAC"/>
    <property type="match status" value="1"/>
</dbReference>
<reference evidence="5 6" key="1">
    <citation type="submission" date="2020-08" db="EMBL/GenBank/DDBJ databases">
        <title>Genomic Encyclopedia of Type Strains, Phase IV (KMG-IV): sequencing the most valuable type-strain genomes for metagenomic binning, comparative biology and taxonomic classification.</title>
        <authorList>
            <person name="Goeker M."/>
        </authorList>
    </citation>
    <scope>NUCLEOTIDE SEQUENCE [LARGE SCALE GENOMIC DNA]</scope>
    <source>
        <strain evidence="5 6">DSM 101730</strain>
    </source>
</reference>
<evidence type="ECO:0000256" key="1">
    <source>
        <dbReference type="ARBA" id="ARBA00023015"/>
    </source>
</evidence>
<proteinExistence type="predicted"/>
<dbReference type="PROSITE" id="PS01124">
    <property type="entry name" value="HTH_ARAC_FAMILY_2"/>
    <property type="match status" value="1"/>
</dbReference>
<dbReference type="AlphaFoldDB" id="A0A840SQH9"/>
<evidence type="ECO:0000259" key="4">
    <source>
        <dbReference type="PROSITE" id="PS01124"/>
    </source>
</evidence>
<dbReference type="GO" id="GO:0003700">
    <property type="term" value="F:DNA-binding transcription factor activity"/>
    <property type="evidence" value="ECO:0007669"/>
    <property type="project" value="InterPro"/>
</dbReference>
<keyword evidence="1" id="KW-0805">Transcription regulation</keyword>